<name>A0A5B7KF42_PORTR</name>
<sequence length="87" mass="9532">MVSGHAARQLLGAASHTAPTRPGRRSLTATLCKAQKAAGMKVNIACSRSYIRHEYHTVITDVTQKDLIGRPPVNTHYSGKIMELNIY</sequence>
<evidence type="ECO:0000256" key="1">
    <source>
        <dbReference type="SAM" id="MobiDB-lite"/>
    </source>
</evidence>
<comment type="caution">
    <text evidence="2">The sequence shown here is derived from an EMBL/GenBank/DDBJ whole genome shotgun (WGS) entry which is preliminary data.</text>
</comment>
<reference evidence="2 3" key="1">
    <citation type="submission" date="2019-05" db="EMBL/GenBank/DDBJ databases">
        <title>Another draft genome of Portunus trituberculatus and its Hox gene families provides insights of decapod evolution.</title>
        <authorList>
            <person name="Jeong J.-H."/>
            <person name="Song I."/>
            <person name="Kim S."/>
            <person name="Choi T."/>
            <person name="Kim D."/>
            <person name="Ryu S."/>
            <person name="Kim W."/>
        </authorList>
    </citation>
    <scope>NUCLEOTIDE SEQUENCE [LARGE SCALE GENOMIC DNA]</scope>
    <source>
        <tissue evidence="2">Muscle</tissue>
    </source>
</reference>
<evidence type="ECO:0000313" key="3">
    <source>
        <dbReference type="Proteomes" id="UP000324222"/>
    </source>
</evidence>
<dbReference type="Proteomes" id="UP000324222">
    <property type="component" value="Unassembled WGS sequence"/>
</dbReference>
<evidence type="ECO:0000313" key="2">
    <source>
        <dbReference type="EMBL" id="MPD05307.1"/>
    </source>
</evidence>
<dbReference type="AlphaFoldDB" id="A0A5B7KF42"/>
<accession>A0A5B7KF42</accession>
<organism evidence="2 3">
    <name type="scientific">Portunus trituberculatus</name>
    <name type="common">Swimming crab</name>
    <name type="synonym">Neptunus trituberculatus</name>
    <dbReference type="NCBI Taxonomy" id="210409"/>
    <lineage>
        <taxon>Eukaryota</taxon>
        <taxon>Metazoa</taxon>
        <taxon>Ecdysozoa</taxon>
        <taxon>Arthropoda</taxon>
        <taxon>Crustacea</taxon>
        <taxon>Multicrustacea</taxon>
        <taxon>Malacostraca</taxon>
        <taxon>Eumalacostraca</taxon>
        <taxon>Eucarida</taxon>
        <taxon>Decapoda</taxon>
        <taxon>Pleocyemata</taxon>
        <taxon>Brachyura</taxon>
        <taxon>Eubrachyura</taxon>
        <taxon>Portunoidea</taxon>
        <taxon>Portunidae</taxon>
        <taxon>Portuninae</taxon>
        <taxon>Portunus</taxon>
    </lineage>
</organism>
<dbReference type="EMBL" id="VSRR010145379">
    <property type="protein sequence ID" value="MPD05307.1"/>
    <property type="molecule type" value="Genomic_DNA"/>
</dbReference>
<gene>
    <name evidence="2" type="ORF">E2C01_101042</name>
</gene>
<feature type="region of interest" description="Disordered" evidence="1">
    <location>
        <begin position="1"/>
        <end position="26"/>
    </location>
</feature>
<proteinExistence type="predicted"/>
<protein>
    <submittedName>
        <fullName evidence="2">Uncharacterized protein</fullName>
    </submittedName>
</protein>
<keyword evidence="3" id="KW-1185">Reference proteome</keyword>